<keyword evidence="11" id="KW-1185">Reference proteome</keyword>
<keyword evidence="4 10" id="KW-0762">Sugar transport</keyword>
<sequence length="338" mass="33387">MSFKTFAQRKGVTPGLKLYGVTCLSHMALGLFASLIIGLILKTLGNGLGVEALVTLGTTAMGLMGAAIGVAVAYALGAPPLVLYSALVTGSLGAALGGPAGALLATLVAVEGGKLVAKETPLDIVVTPLVTLVLGYLVSVLVAPPIASALTGLGQTISWATELRPILMGAIVATVMGLALTAPISSAAIAIMLDLNGLAAGAATVGCAAQMIGFAAAGYRDNGVGPALALGLGTSMLMIGNIARKPLILVPPTLAGALLGPLATTVFSLSSNAAGAGMGTSGLVGPIMVVQTMGVSSASLLGIAVLCVLGPALIAFASYLFMCRQGWIHPGDFRLSIE</sequence>
<gene>
    <name evidence="10" type="ORF">QC825_00085</name>
</gene>
<evidence type="ECO:0000256" key="4">
    <source>
        <dbReference type="ARBA" id="ARBA00022597"/>
    </source>
</evidence>
<evidence type="ECO:0000256" key="6">
    <source>
        <dbReference type="ARBA" id="ARBA00022989"/>
    </source>
</evidence>
<organism evidence="10 11">
    <name type="scientific">Larsenimonas suaedae</name>
    <dbReference type="NCBI Taxonomy" id="1851019"/>
    <lineage>
        <taxon>Bacteria</taxon>
        <taxon>Pseudomonadati</taxon>
        <taxon>Pseudomonadota</taxon>
        <taxon>Gammaproteobacteria</taxon>
        <taxon>Oceanospirillales</taxon>
        <taxon>Halomonadaceae</taxon>
        <taxon>Larsenimonas</taxon>
    </lineage>
</organism>
<keyword evidence="6 8" id="KW-1133">Transmembrane helix</keyword>
<feature type="transmembrane region" description="Helical" evidence="8">
    <location>
        <begin position="82"/>
        <end position="110"/>
    </location>
</feature>
<keyword evidence="5 8" id="KW-0812">Transmembrane</keyword>
<evidence type="ECO:0000256" key="1">
    <source>
        <dbReference type="ARBA" id="ARBA00004651"/>
    </source>
</evidence>
<proteinExistence type="predicted"/>
<feature type="transmembrane region" description="Helical" evidence="8">
    <location>
        <begin position="18"/>
        <end position="41"/>
    </location>
</feature>
<keyword evidence="7 8" id="KW-0472">Membrane</keyword>
<feature type="transmembrane region" description="Helical" evidence="8">
    <location>
        <begin position="198"/>
        <end position="217"/>
    </location>
</feature>
<keyword evidence="2" id="KW-0813">Transport</keyword>
<protein>
    <submittedName>
        <fullName evidence="10">PTS sugar transporter subunit IIC</fullName>
    </submittedName>
</protein>
<reference evidence="10 11" key="1">
    <citation type="submission" date="2023-04" db="EMBL/GenBank/DDBJ databases">
        <title>A long-awaited taxogenomic arrangement of the family Halomonadaceae.</title>
        <authorList>
            <person name="De La Haba R."/>
            <person name="Chuvochina M."/>
            <person name="Wittouck S."/>
            <person name="Arahal D.R."/>
            <person name="Sanchez-Porro C."/>
            <person name="Hugenholtz P."/>
            <person name="Ventosa A."/>
        </authorList>
    </citation>
    <scope>NUCLEOTIDE SEQUENCE [LARGE SCALE GENOMIC DNA]</scope>
    <source>
        <strain evidence="10 11">DSM 22428</strain>
    </source>
</reference>
<comment type="subcellular location">
    <subcellularLocation>
        <location evidence="1">Cell membrane</location>
        <topology evidence="1">Multi-pass membrane protein</topology>
    </subcellularLocation>
</comment>
<evidence type="ECO:0000256" key="7">
    <source>
        <dbReference type="ARBA" id="ARBA00023136"/>
    </source>
</evidence>
<feature type="transmembrane region" description="Helical" evidence="8">
    <location>
        <begin position="53"/>
        <end position="76"/>
    </location>
</feature>
<feature type="transmembrane region" description="Helical" evidence="8">
    <location>
        <begin position="255"/>
        <end position="278"/>
    </location>
</feature>
<evidence type="ECO:0000313" key="11">
    <source>
        <dbReference type="Proteomes" id="UP001269375"/>
    </source>
</evidence>
<dbReference type="Pfam" id="PF13303">
    <property type="entry name" value="PTS_EIIC_2"/>
    <property type="match status" value="1"/>
</dbReference>
<dbReference type="RefSeq" id="WP_251593510.1">
    <property type="nucleotide sequence ID" value="NZ_JAMLJI010000002.1"/>
</dbReference>
<feature type="transmembrane region" description="Helical" evidence="8">
    <location>
        <begin position="166"/>
        <end position="191"/>
    </location>
</feature>
<evidence type="ECO:0000256" key="8">
    <source>
        <dbReference type="SAM" id="Phobius"/>
    </source>
</evidence>
<feature type="transmembrane region" description="Helical" evidence="8">
    <location>
        <begin position="122"/>
        <end position="146"/>
    </location>
</feature>
<keyword evidence="3" id="KW-1003">Cell membrane</keyword>
<evidence type="ECO:0000256" key="2">
    <source>
        <dbReference type="ARBA" id="ARBA00022448"/>
    </source>
</evidence>
<feature type="transmembrane region" description="Helical" evidence="8">
    <location>
        <begin position="298"/>
        <end position="321"/>
    </location>
</feature>
<feature type="domain" description="Phosphotransferase system EIIC" evidence="9">
    <location>
        <begin position="23"/>
        <end position="334"/>
    </location>
</feature>
<accession>A0ABU1GR09</accession>
<evidence type="ECO:0000313" key="10">
    <source>
        <dbReference type="EMBL" id="MDR5894464.1"/>
    </source>
</evidence>
<name>A0ABU1GR09_9GAMM</name>
<dbReference type="EMBL" id="JARWAO010000001">
    <property type="protein sequence ID" value="MDR5894464.1"/>
    <property type="molecule type" value="Genomic_DNA"/>
</dbReference>
<evidence type="ECO:0000259" key="9">
    <source>
        <dbReference type="Pfam" id="PF13303"/>
    </source>
</evidence>
<feature type="transmembrane region" description="Helical" evidence="8">
    <location>
        <begin position="223"/>
        <end position="243"/>
    </location>
</feature>
<evidence type="ECO:0000256" key="3">
    <source>
        <dbReference type="ARBA" id="ARBA00022475"/>
    </source>
</evidence>
<comment type="caution">
    <text evidence="10">The sequence shown here is derived from an EMBL/GenBank/DDBJ whole genome shotgun (WGS) entry which is preliminary data.</text>
</comment>
<dbReference type="Proteomes" id="UP001269375">
    <property type="component" value="Unassembled WGS sequence"/>
</dbReference>
<dbReference type="InterPro" id="IPR003352">
    <property type="entry name" value="PTS_EIIC"/>
</dbReference>
<evidence type="ECO:0000256" key="5">
    <source>
        <dbReference type="ARBA" id="ARBA00022692"/>
    </source>
</evidence>